<dbReference type="OrthoDB" id="3903561at2759"/>
<feature type="region of interest" description="Disordered" evidence="1">
    <location>
        <begin position="21"/>
        <end position="45"/>
    </location>
</feature>
<dbReference type="Proteomes" id="UP000054516">
    <property type="component" value="Unassembled WGS sequence"/>
</dbReference>
<dbReference type="OMA" id="WEYSNET"/>
<accession>A0A1W2TAM2</accession>
<evidence type="ECO:0000313" key="3">
    <source>
        <dbReference type="EMBL" id="GAP82421.2"/>
    </source>
</evidence>
<feature type="transmembrane region" description="Helical" evidence="2">
    <location>
        <begin position="216"/>
        <end position="238"/>
    </location>
</feature>
<evidence type="ECO:0000313" key="4">
    <source>
        <dbReference type="Proteomes" id="UP000054516"/>
    </source>
</evidence>
<feature type="transmembrane region" description="Helical" evidence="2">
    <location>
        <begin position="297"/>
        <end position="319"/>
    </location>
</feature>
<feature type="transmembrane region" description="Helical" evidence="2">
    <location>
        <begin position="422"/>
        <end position="444"/>
    </location>
</feature>
<evidence type="ECO:0000256" key="1">
    <source>
        <dbReference type="SAM" id="MobiDB-lite"/>
    </source>
</evidence>
<feature type="compositionally biased region" description="Acidic residues" evidence="1">
    <location>
        <begin position="24"/>
        <end position="37"/>
    </location>
</feature>
<proteinExistence type="predicted"/>
<evidence type="ECO:0000256" key="2">
    <source>
        <dbReference type="SAM" id="Phobius"/>
    </source>
</evidence>
<sequence length="473" mass="53289">MFTNQGQLNVSTLSLDSLSMENHLEEEGEEEEEEEDPGTNSSHSKTATSLVAKRYFQFYHQARADIRQSSVSLRLWLLSALFLAAVEIVIAKLNGSYVNYCTVGGSFQLEYLRNYWVISDFFQVNIATGNLTFTQAKVIDTAWDLIVGRGGQATLSFITWKVFADYAAISMTIRPITFATYRILFIDSGPSIPSTTGLLRDFIKFKGLVSKAASTFLIYSMLLSLALPTLIGSATGYVPLNEGFIHAYDNNLVPLSNFNRQDNSMGSFWEYSNETYLKDDIEQRGVCVPVKDWGVSFLQIFLLIIFVALWTIGCLALLLSRHTRHRLTKDTEAPKGYQALGILVRSIDEQLDSGIKVSTTPDRRLKTTINTKLDGGSISFNTPAQIEPFRQWFAKEKIWFLCLCVWVASTLAFFIAGFSNEVFWAFIIPLFYLSLGTLFAVIVGRTSWSRLFLILCWLSLGVGFVFINYFLVN</sequence>
<keyword evidence="2" id="KW-1133">Transmembrane helix</keyword>
<feature type="transmembrane region" description="Helical" evidence="2">
    <location>
        <begin position="451"/>
        <end position="471"/>
    </location>
</feature>
<dbReference type="EMBL" id="DF977527">
    <property type="protein sequence ID" value="GAP82421.2"/>
    <property type="molecule type" value="Genomic_DNA"/>
</dbReference>
<keyword evidence="2" id="KW-0472">Membrane</keyword>
<feature type="transmembrane region" description="Helical" evidence="2">
    <location>
        <begin position="398"/>
        <end position="416"/>
    </location>
</feature>
<reference evidence="3" key="1">
    <citation type="submission" date="2016-03" db="EMBL/GenBank/DDBJ databases">
        <title>Draft genome sequence of Rosellinia necatrix.</title>
        <authorList>
            <person name="Kanematsu S."/>
        </authorList>
    </citation>
    <scope>NUCLEOTIDE SEQUENCE [LARGE SCALE GENOMIC DNA]</scope>
    <source>
        <strain evidence="3">W97</strain>
    </source>
</reference>
<gene>
    <name evidence="3" type="ORF">SAMD00023353_8200380</name>
</gene>
<keyword evidence="4" id="KW-1185">Reference proteome</keyword>
<keyword evidence="2" id="KW-0812">Transmembrane</keyword>
<dbReference type="AlphaFoldDB" id="A0A1W2TAM2"/>
<protein>
    <submittedName>
        <fullName evidence="3">Uncharacterized protein</fullName>
    </submittedName>
</protein>
<organism evidence="3">
    <name type="scientific">Rosellinia necatrix</name>
    <name type="common">White root-rot fungus</name>
    <dbReference type="NCBI Taxonomy" id="77044"/>
    <lineage>
        <taxon>Eukaryota</taxon>
        <taxon>Fungi</taxon>
        <taxon>Dikarya</taxon>
        <taxon>Ascomycota</taxon>
        <taxon>Pezizomycotina</taxon>
        <taxon>Sordariomycetes</taxon>
        <taxon>Xylariomycetidae</taxon>
        <taxon>Xylariales</taxon>
        <taxon>Xylariaceae</taxon>
        <taxon>Rosellinia</taxon>
    </lineage>
</organism>
<name>A0A1W2TAM2_ROSNE</name>